<keyword evidence="13" id="KW-1185">Reference proteome</keyword>
<dbReference type="PANTHER" id="PTHR46206">
    <property type="entry name" value="CYTOCHROME P450"/>
    <property type="match status" value="1"/>
</dbReference>
<evidence type="ECO:0000313" key="13">
    <source>
        <dbReference type="Proteomes" id="UP001610446"/>
    </source>
</evidence>
<gene>
    <name evidence="12" type="ORF">BJY01DRAFT_249957</name>
</gene>
<dbReference type="EMBL" id="JBFXLU010000120">
    <property type="protein sequence ID" value="KAL2840493.1"/>
    <property type="molecule type" value="Genomic_DNA"/>
</dbReference>
<proteinExistence type="inferred from homology"/>
<evidence type="ECO:0000256" key="5">
    <source>
        <dbReference type="ARBA" id="ARBA00022692"/>
    </source>
</evidence>
<evidence type="ECO:0008006" key="14">
    <source>
        <dbReference type="Google" id="ProtNLM"/>
    </source>
</evidence>
<evidence type="ECO:0000256" key="8">
    <source>
        <dbReference type="ARBA" id="ARBA00023002"/>
    </source>
</evidence>
<comment type="cofactor">
    <cofactor evidence="1">
        <name>heme</name>
        <dbReference type="ChEBI" id="CHEBI:30413"/>
    </cofactor>
</comment>
<organism evidence="12 13">
    <name type="scientific">Aspergillus pseudoustus</name>
    <dbReference type="NCBI Taxonomy" id="1810923"/>
    <lineage>
        <taxon>Eukaryota</taxon>
        <taxon>Fungi</taxon>
        <taxon>Dikarya</taxon>
        <taxon>Ascomycota</taxon>
        <taxon>Pezizomycotina</taxon>
        <taxon>Eurotiomycetes</taxon>
        <taxon>Eurotiomycetidae</taxon>
        <taxon>Eurotiales</taxon>
        <taxon>Aspergillaceae</taxon>
        <taxon>Aspergillus</taxon>
        <taxon>Aspergillus subgen. Nidulantes</taxon>
    </lineage>
</organism>
<evidence type="ECO:0000256" key="9">
    <source>
        <dbReference type="ARBA" id="ARBA00023004"/>
    </source>
</evidence>
<name>A0ABR4JNC9_9EURO</name>
<evidence type="ECO:0000256" key="11">
    <source>
        <dbReference type="ARBA" id="ARBA00023136"/>
    </source>
</evidence>
<evidence type="ECO:0000256" key="1">
    <source>
        <dbReference type="ARBA" id="ARBA00001971"/>
    </source>
</evidence>
<evidence type="ECO:0000256" key="10">
    <source>
        <dbReference type="ARBA" id="ARBA00023033"/>
    </source>
</evidence>
<evidence type="ECO:0000256" key="2">
    <source>
        <dbReference type="ARBA" id="ARBA00004167"/>
    </source>
</evidence>
<keyword evidence="11" id="KW-0472">Membrane</keyword>
<keyword evidence="8" id="KW-0560">Oxidoreductase</keyword>
<evidence type="ECO:0000256" key="3">
    <source>
        <dbReference type="ARBA" id="ARBA00010617"/>
    </source>
</evidence>
<dbReference type="Proteomes" id="UP001610446">
    <property type="component" value="Unassembled WGS sequence"/>
</dbReference>
<comment type="similarity">
    <text evidence="3">Belongs to the cytochrome P450 family.</text>
</comment>
<keyword evidence="6" id="KW-0479">Metal-binding</keyword>
<dbReference type="PANTHER" id="PTHR46206:SF2">
    <property type="entry name" value="CYTOCHROME P450 MONOOXYGENASE AUSG-RELATED"/>
    <property type="match status" value="1"/>
</dbReference>
<accession>A0ABR4JNC9</accession>
<evidence type="ECO:0000256" key="6">
    <source>
        <dbReference type="ARBA" id="ARBA00022723"/>
    </source>
</evidence>
<evidence type="ECO:0000313" key="12">
    <source>
        <dbReference type="EMBL" id="KAL2840493.1"/>
    </source>
</evidence>
<evidence type="ECO:0000256" key="4">
    <source>
        <dbReference type="ARBA" id="ARBA00022617"/>
    </source>
</evidence>
<protein>
    <recommendedName>
        <fullName evidence="14">Cytochrome P450</fullName>
    </recommendedName>
</protein>
<comment type="subcellular location">
    <subcellularLocation>
        <location evidence="2">Membrane</location>
        <topology evidence="2">Single-pass membrane protein</topology>
    </subcellularLocation>
</comment>
<keyword evidence="7" id="KW-1133">Transmembrane helix</keyword>
<sequence>MFPTAEPQTLLVWLAACFVLLGTIRSIRDWRRNSGLVTVNKPRAWDVFGIQAKRWFLCDGEELMKRSLETGRIPGFEVFREATHPDHILDGYSKTQMTIHLGSLLDTISRTTASTLQRSLGTGNVTDCHEVPLQQAVSLAMTEITGRLFYGPEVARDAQVSDAIMCYTMVSLDTGTKLHLWPAVLQPVIYWLLPSC</sequence>
<comment type="caution">
    <text evidence="12">The sequence shown here is derived from an EMBL/GenBank/DDBJ whole genome shotgun (WGS) entry which is preliminary data.</text>
</comment>
<evidence type="ECO:0000256" key="7">
    <source>
        <dbReference type="ARBA" id="ARBA00022989"/>
    </source>
</evidence>
<keyword evidence="10" id="KW-0503">Monooxygenase</keyword>
<reference evidence="12 13" key="1">
    <citation type="submission" date="2024-07" db="EMBL/GenBank/DDBJ databases">
        <title>Section-level genome sequencing and comparative genomics of Aspergillus sections Usti and Cavernicolus.</title>
        <authorList>
            <consortium name="Lawrence Berkeley National Laboratory"/>
            <person name="Nybo J.L."/>
            <person name="Vesth T.C."/>
            <person name="Theobald S."/>
            <person name="Frisvad J.C."/>
            <person name="Larsen T.O."/>
            <person name="Kjaerboelling I."/>
            <person name="Rothschild-Mancinelli K."/>
            <person name="Lyhne E.K."/>
            <person name="Kogle M.E."/>
            <person name="Barry K."/>
            <person name="Clum A."/>
            <person name="Na H."/>
            <person name="Ledsgaard L."/>
            <person name="Lin J."/>
            <person name="Lipzen A."/>
            <person name="Kuo A."/>
            <person name="Riley R."/>
            <person name="Mondo S."/>
            <person name="Labutti K."/>
            <person name="Haridas S."/>
            <person name="Pangalinan J."/>
            <person name="Salamov A.A."/>
            <person name="Simmons B.A."/>
            <person name="Magnuson J.K."/>
            <person name="Chen J."/>
            <person name="Drula E."/>
            <person name="Henrissat B."/>
            <person name="Wiebenga A."/>
            <person name="Lubbers R.J."/>
            <person name="Gomes A.C."/>
            <person name="Makela M.R."/>
            <person name="Stajich J."/>
            <person name="Grigoriev I.V."/>
            <person name="Mortensen U.H."/>
            <person name="De Vries R.P."/>
            <person name="Baker S.E."/>
            <person name="Andersen M.R."/>
        </authorList>
    </citation>
    <scope>NUCLEOTIDE SEQUENCE [LARGE SCALE GENOMIC DNA]</scope>
    <source>
        <strain evidence="12 13">CBS 123904</strain>
    </source>
</reference>
<keyword evidence="9" id="KW-0408">Iron</keyword>
<keyword evidence="4" id="KW-0349">Heme</keyword>
<keyword evidence="5" id="KW-0812">Transmembrane</keyword>